<dbReference type="Proteomes" id="UP000320475">
    <property type="component" value="Unassembled WGS sequence"/>
</dbReference>
<evidence type="ECO:0008006" key="14">
    <source>
        <dbReference type="Google" id="ProtNLM"/>
    </source>
</evidence>
<dbReference type="EMBL" id="QEAM01000071">
    <property type="protein sequence ID" value="TPX47693.1"/>
    <property type="molecule type" value="Genomic_DNA"/>
</dbReference>
<dbReference type="InterPro" id="IPR005018">
    <property type="entry name" value="DOMON_domain"/>
</dbReference>
<feature type="transmembrane region" description="Helical" evidence="7">
    <location>
        <begin position="317"/>
        <end position="336"/>
    </location>
</feature>
<dbReference type="Proteomes" id="UP000317494">
    <property type="component" value="Unassembled WGS sequence"/>
</dbReference>
<protein>
    <recommendedName>
        <fullName evidence="14">Cytochrome b561 domain-containing protein</fullName>
    </recommendedName>
</protein>
<feature type="transmembrane region" description="Helical" evidence="7">
    <location>
        <begin position="385"/>
        <end position="404"/>
    </location>
</feature>
<sequence>MAAVGAAWIGAVSTKHFQVNVISHQAKVLSTSPGIMKIIPTIHAFVGLCIGISHAQLVINATPMTMTIVKTNMTHGAVTLTGPTNIWLSIGVGATMSNADCIVAWANADNTVTVSRRFSSGLVVPTPYPMQNVAVVSMNVTGATFSVTIARPLAAMGADEIELKAGNQAYIYAYGSDKPTTADPASTFTIHATTGRKEFMANFLDAPVNNGTGGAAAGGGAATATNLGPADGGKYVPLIMAHGFVLFLCWCVAAPAGVMLARNLKKELGVWWFKIHMGLGIFILVGGVGGAATAFYAHGLVSALPHASYASIGIHGPLGILMTLGTIFQVILGYVIDKLWSPTREGIPWWDKMHWYFGRVIIIAGIYETHEGIELFAKSSPIDAGWWVLFWGWLITIGLGFLFLQVISPVAHHTAATHDEFGDHEDTGKAERMDQDDF</sequence>
<feature type="domain" description="DOMON" evidence="8">
    <location>
        <begin position="60"/>
        <end position="175"/>
    </location>
</feature>
<dbReference type="PROSITE" id="PS50939">
    <property type="entry name" value="CYTOCHROME_B561"/>
    <property type="match status" value="1"/>
</dbReference>
<dbReference type="VEuPathDB" id="FungiDB:SeMB42_g01788"/>
<evidence type="ECO:0000259" key="8">
    <source>
        <dbReference type="PROSITE" id="PS50836"/>
    </source>
</evidence>
<evidence type="ECO:0000256" key="7">
    <source>
        <dbReference type="SAM" id="Phobius"/>
    </source>
</evidence>
<dbReference type="CDD" id="cd08760">
    <property type="entry name" value="Cyt_b561_FRRS1_like"/>
    <property type="match status" value="1"/>
</dbReference>
<keyword evidence="3 7" id="KW-0812">Transmembrane</keyword>
<keyword evidence="4" id="KW-0249">Electron transport</keyword>
<keyword evidence="12" id="KW-1185">Reference proteome</keyword>
<keyword evidence="5 7" id="KW-1133">Transmembrane helix</keyword>
<evidence type="ECO:0000256" key="3">
    <source>
        <dbReference type="ARBA" id="ARBA00022692"/>
    </source>
</evidence>
<comment type="subcellular location">
    <subcellularLocation>
        <location evidence="1">Membrane</location>
    </subcellularLocation>
</comment>
<dbReference type="Gene3D" id="1.20.120.1770">
    <property type="match status" value="1"/>
</dbReference>
<dbReference type="SMART" id="SM00664">
    <property type="entry name" value="DoH"/>
    <property type="match status" value="1"/>
</dbReference>
<feature type="transmembrane region" description="Helical" evidence="7">
    <location>
        <begin position="235"/>
        <end position="261"/>
    </location>
</feature>
<dbReference type="Pfam" id="PF16010">
    <property type="entry name" value="CDH-cyt"/>
    <property type="match status" value="1"/>
</dbReference>
<evidence type="ECO:0000256" key="5">
    <source>
        <dbReference type="ARBA" id="ARBA00022989"/>
    </source>
</evidence>
<evidence type="ECO:0000313" key="13">
    <source>
        <dbReference type="Proteomes" id="UP000320475"/>
    </source>
</evidence>
<name>A0A507D861_9FUNG</name>
<gene>
    <name evidence="10" type="ORF">SeLEV6574_g02512</name>
    <name evidence="11" type="ORF">SeMB42_g01788</name>
</gene>
<dbReference type="CDD" id="cd09630">
    <property type="entry name" value="CDH_like_cytochrome"/>
    <property type="match status" value="1"/>
</dbReference>
<dbReference type="InterPro" id="IPR015920">
    <property type="entry name" value="Cellobiose_DH-like_cyt"/>
</dbReference>
<accession>A0A507D861</accession>
<evidence type="ECO:0000256" key="6">
    <source>
        <dbReference type="ARBA" id="ARBA00023136"/>
    </source>
</evidence>
<evidence type="ECO:0000256" key="1">
    <source>
        <dbReference type="ARBA" id="ARBA00004370"/>
    </source>
</evidence>
<dbReference type="STRING" id="286115.A0A507D861"/>
<dbReference type="GO" id="GO:0016020">
    <property type="term" value="C:membrane"/>
    <property type="evidence" value="ECO:0007669"/>
    <property type="project" value="UniProtKB-SubCell"/>
</dbReference>
<evidence type="ECO:0000313" key="11">
    <source>
        <dbReference type="EMBL" id="TPX51903.1"/>
    </source>
</evidence>
<organism evidence="10 13">
    <name type="scientific">Synchytrium endobioticum</name>
    <dbReference type="NCBI Taxonomy" id="286115"/>
    <lineage>
        <taxon>Eukaryota</taxon>
        <taxon>Fungi</taxon>
        <taxon>Fungi incertae sedis</taxon>
        <taxon>Chytridiomycota</taxon>
        <taxon>Chytridiomycota incertae sedis</taxon>
        <taxon>Chytridiomycetes</taxon>
        <taxon>Synchytriales</taxon>
        <taxon>Synchytriaceae</taxon>
        <taxon>Synchytrium</taxon>
    </lineage>
</organism>
<keyword evidence="6 7" id="KW-0472">Membrane</keyword>
<evidence type="ECO:0000256" key="4">
    <source>
        <dbReference type="ARBA" id="ARBA00022982"/>
    </source>
</evidence>
<dbReference type="SUPFAM" id="SSF49344">
    <property type="entry name" value="CBD9-like"/>
    <property type="match status" value="1"/>
</dbReference>
<dbReference type="PANTHER" id="PTHR47797:SF3">
    <property type="entry name" value="CYTOCHROME B561 DOMAIN-CONTAINING PROTEIN"/>
    <property type="match status" value="1"/>
</dbReference>
<dbReference type="SMART" id="SM00665">
    <property type="entry name" value="B561"/>
    <property type="match status" value="1"/>
</dbReference>
<dbReference type="PANTHER" id="PTHR47797">
    <property type="entry name" value="DEHYDROGENASE, PUTATIVE (AFU_ORTHOLOGUE AFUA_8G05805)-RELATED"/>
    <property type="match status" value="1"/>
</dbReference>
<dbReference type="PROSITE" id="PS50836">
    <property type="entry name" value="DOMON"/>
    <property type="match status" value="1"/>
</dbReference>
<feature type="transmembrane region" description="Helical" evidence="7">
    <location>
        <begin position="273"/>
        <end position="297"/>
    </location>
</feature>
<proteinExistence type="predicted"/>
<dbReference type="EMBL" id="QEAN01000049">
    <property type="protein sequence ID" value="TPX51903.1"/>
    <property type="molecule type" value="Genomic_DNA"/>
</dbReference>
<feature type="domain" description="Cytochrome b561" evidence="9">
    <location>
        <begin position="196"/>
        <end position="413"/>
    </location>
</feature>
<dbReference type="InterPro" id="IPR006593">
    <property type="entry name" value="Cyt_b561/ferric_Rdtase_TM"/>
</dbReference>
<keyword evidence="2" id="KW-0813">Transport</keyword>
<dbReference type="AlphaFoldDB" id="A0A507D861"/>
<evidence type="ECO:0000313" key="12">
    <source>
        <dbReference type="Proteomes" id="UP000317494"/>
    </source>
</evidence>
<evidence type="ECO:0000313" key="10">
    <source>
        <dbReference type="EMBL" id="TPX47693.1"/>
    </source>
</evidence>
<evidence type="ECO:0000256" key="2">
    <source>
        <dbReference type="ARBA" id="ARBA00022448"/>
    </source>
</evidence>
<evidence type="ECO:0000259" key="9">
    <source>
        <dbReference type="PROSITE" id="PS50939"/>
    </source>
</evidence>
<dbReference type="OrthoDB" id="19261at2759"/>
<comment type="caution">
    <text evidence="10">The sequence shown here is derived from an EMBL/GenBank/DDBJ whole genome shotgun (WGS) entry which is preliminary data.</text>
</comment>
<reference evidence="12 13" key="1">
    <citation type="journal article" date="2019" name="Sci. Rep.">
        <title>Comparative genomics of chytrid fungi reveal insights into the obligate biotrophic and pathogenic lifestyle of Synchytrium endobioticum.</title>
        <authorList>
            <person name="van de Vossenberg B.T.L.H."/>
            <person name="Warris S."/>
            <person name="Nguyen H.D.T."/>
            <person name="van Gent-Pelzer M.P.E."/>
            <person name="Joly D.L."/>
            <person name="van de Geest H.C."/>
            <person name="Bonants P.J.M."/>
            <person name="Smith D.S."/>
            <person name="Levesque C.A."/>
            <person name="van der Lee T.A.J."/>
        </authorList>
    </citation>
    <scope>NUCLEOTIDE SEQUENCE [LARGE SCALE GENOMIC DNA]</scope>
    <source>
        <strain evidence="10 13">LEV6574</strain>
        <strain evidence="11 12">MB42</strain>
    </source>
</reference>
<dbReference type="Gene3D" id="2.60.40.1210">
    <property type="entry name" value="Cellobiose dehydrogenase, cytochrome domain"/>
    <property type="match status" value="1"/>
</dbReference>